<gene>
    <name evidence="2" type="primary">Grin2b_1</name>
    <name evidence="2" type="ORF">GTO95_0011645</name>
</gene>
<dbReference type="Gene3D" id="3.40.50.2300">
    <property type="match status" value="1"/>
</dbReference>
<comment type="caution">
    <text evidence="2">The sequence shown here is derived from an EMBL/GenBank/DDBJ whole genome shotgun (WGS) entry which is preliminary data.</text>
</comment>
<dbReference type="AlphaFoldDB" id="A0A8J7TIG7"/>
<feature type="region of interest" description="Disordered" evidence="1">
    <location>
        <begin position="291"/>
        <end position="345"/>
    </location>
</feature>
<accession>A0A8J7TIG7</accession>
<sequence length="539" mass="57381">MCGAAQGLAGASFRATSATHGHTHTHSLTHTLIHTHTHTLTLTHTHTLTLTHTHTHTLTLTHAHTDTHLTHAHTLTLTHVHTDTHSHLTHTHTDTITQTHLHLLKHTLTHALVHSDSHTCRERPCFCVLGQSCGFPSAAALVCAVLSLGWPRSCRSLALRRGAPGRAPVRGPVPSAVPRSLFGSWRELSHRNQTGPDVFTFLLLPSSSSVAGAGTGSGTVTQEARGRGLWLFRSPRLLKAAADQAAERRETDTDTAGDGGLGPEHTPSPSCSARHAALGSFLRPGSLRLTHSESYRDPSVPATSPGAGRPPSSHPELLQGSAGAKGLAGGIGAPPDPRSARGSLVTPKSVPTSVLPFLLLLLLLLGAVDSRRAPQPLVPKLTQGLSIAVILVGNSSEVSLNEGREKEDFQHMAISPSVELVTMNETDPKSIITRICDLMTKNRLQGVVFGDDTDQEAIAQILDFISAQTHIPILGIRGGSSMIMAAKVRAAPPGGLAVRSVRAESRWDMRTEQELLFARVGRYSVWLDVAVLGCLADQL</sequence>
<dbReference type="Proteomes" id="UP000736164">
    <property type="component" value="Unassembled WGS sequence"/>
</dbReference>
<evidence type="ECO:0000313" key="3">
    <source>
        <dbReference type="Proteomes" id="UP000736164"/>
    </source>
</evidence>
<protein>
    <submittedName>
        <fullName evidence="2">NMDE2 protein</fullName>
    </submittedName>
</protein>
<proteinExistence type="predicted"/>
<evidence type="ECO:0000256" key="1">
    <source>
        <dbReference type="SAM" id="MobiDB-lite"/>
    </source>
</evidence>
<reference evidence="2" key="1">
    <citation type="journal article" date="2021" name="Cell">
        <title>Tracing the genetic footprints of vertebrate landing in non-teleost ray-finned fishes.</title>
        <authorList>
            <person name="Bi X."/>
            <person name="Wang K."/>
            <person name="Yang L."/>
            <person name="Pan H."/>
            <person name="Jiang H."/>
            <person name="Wei Q."/>
            <person name="Fang M."/>
            <person name="Yu H."/>
            <person name="Zhu C."/>
            <person name="Cai Y."/>
            <person name="He Y."/>
            <person name="Gan X."/>
            <person name="Zeng H."/>
            <person name="Yu D."/>
            <person name="Zhu Y."/>
            <person name="Jiang H."/>
            <person name="Qiu Q."/>
            <person name="Yang H."/>
            <person name="Zhang Y.E."/>
            <person name="Wang W."/>
            <person name="Zhu M."/>
            <person name="He S."/>
            <person name="Zhang G."/>
        </authorList>
    </citation>
    <scope>NUCLEOTIDE SEQUENCE</scope>
    <source>
        <strain evidence="2">Allg_001</strain>
    </source>
</reference>
<dbReference type="EMBL" id="JAAWVO010073190">
    <property type="protein sequence ID" value="MBN3324847.1"/>
    <property type="molecule type" value="Genomic_DNA"/>
</dbReference>
<feature type="non-terminal residue" evidence="2">
    <location>
        <position position="1"/>
    </location>
</feature>
<evidence type="ECO:0000313" key="2">
    <source>
        <dbReference type="EMBL" id="MBN3324847.1"/>
    </source>
</evidence>
<keyword evidence="3" id="KW-1185">Reference proteome</keyword>
<organism evidence="2 3">
    <name type="scientific">Atractosteus spatula</name>
    <name type="common">Alligator gar</name>
    <name type="synonym">Lepisosteus spatula</name>
    <dbReference type="NCBI Taxonomy" id="7917"/>
    <lineage>
        <taxon>Eukaryota</taxon>
        <taxon>Metazoa</taxon>
        <taxon>Chordata</taxon>
        <taxon>Craniata</taxon>
        <taxon>Vertebrata</taxon>
        <taxon>Euteleostomi</taxon>
        <taxon>Actinopterygii</taxon>
        <taxon>Neopterygii</taxon>
        <taxon>Holostei</taxon>
        <taxon>Semionotiformes</taxon>
        <taxon>Lepisosteidae</taxon>
        <taxon>Atractosteus</taxon>
    </lineage>
</organism>
<feature type="region of interest" description="Disordered" evidence="1">
    <location>
        <begin position="241"/>
        <end position="273"/>
    </location>
</feature>
<feature type="non-terminal residue" evidence="2">
    <location>
        <position position="539"/>
    </location>
</feature>
<name>A0A8J7TIG7_ATRSP</name>